<dbReference type="GO" id="GO:0015920">
    <property type="term" value="P:lipopolysaccharide transport"/>
    <property type="evidence" value="ECO:0007669"/>
    <property type="project" value="TreeGrafter"/>
</dbReference>
<reference evidence="13 14" key="1">
    <citation type="journal article" date="2012" name="Int. J. Syst. Evol. Microbiol.">
        <title>Marinomonas hwangdonensis sp. nov., isolated from seawater.</title>
        <authorList>
            <person name="Jung Y.T."/>
            <person name="Oh T.K."/>
            <person name="Yoon J.H."/>
        </authorList>
    </citation>
    <scope>NUCLEOTIDE SEQUENCE [LARGE SCALE GENOMIC DNA]</scope>
    <source>
        <strain evidence="13 14">HDW-15</strain>
    </source>
</reference>
<feature type="transmembrane region" description="Helical" evidence="12">
    <location>
        <begin position="268"/>
        <end position="289"/>
    </location>
</feature>
<gene>
    <name evidence="13" type="primary">lptF</name>
    <name evidence="13" type="ORF">EBI00_14165</name>
</gene>
<evidence type="ECO:0000256" key="4">
    <source>
        <dbReference type="ARBA" id="ARBA00014213"/>
    </source>
</evidence>
<evidence type="ECO:0000256" key="9">
    <source>
        <dbReference type="ARBA" id="ARBA00022989"/>
    </source>
</evidence>
<dbReference type="Proteomes" id="UP000280507">
    <property type="component" value="Unassembled WGS sequence"/>
</dbReference>
<dbReference type="NCBIfam" id="TIGR04407">
    <property type="entry name" value="LptF_YjgP"/>
    <property type="match status" value="1"/>
</dbReference>
<dbReference type="InterPro" id="IPR030922">
    <property type="entry name" value="LptF"/>
</dbReference>
<comment type="subunit">
    <text evidence="11">Component of the lipopolysaccharide transport and assembly complex. The LptBFG transporter is composed of two ATP-binding proteins (LptB) and two transmembrane proteins (LptF and LptG).</text>
</comment>
<accession>A0A3M8PZG2</accession>
<protein>
    <recommendedName>
        <fullName evidence="4">Lipopolysaccharide export system permease protein LptF</fullName>
    </recommendedName>
</protein>
<evidence type="ECO:0000256" key="11">
    <source>
        <dbReference type="ARBA" id="ARBA00026081"/>
    </source>
</evidence>
<evidence type="ECO:0000256" key="1">
    <source>
        <dbReference type="ARBA" id="ARBA00002265"/>
    </source>
</evidence>
<keyword evidence="8 12" id="KW-0812">Transmembrane</keyword>
<dbReference type="Pfam" id="PF03739">
    <property type="entry name" value="LptF_LptG"/>
    <property type="match status" value="1"/>
</dbReference>
<keyword evidence="5" id="KW-0813">Transport</keyword>
<dbReference type="PANTHER" id="PTHR33529">
    <property type="entry name" value="SLR0882 PROTEIN-RELATED"/>
    <property type="match status" value="1"/>
</dbReference>
<feature type="transmembrane region" description="Helical" evidence="12">
    <location>
        <begin position="301"/>
        <end position="320"/>
    </location>
</feature>
<comment type="caution">
    <text evidence="13">The sequence shown here is derived from an EMBL/GenBank/DDBJ whole genome shotgun (WGS) entry which is preliminary data.</text>
</comment>
<keyword evidence="14" id="KW-1185">Reference proteome</keyword>
<keyword evidence="10 12" id="KW-0472">Membrane</keyword>
<feature type="transmembrane region" description="Helical" evidence="12">
    <location>
        <begin position="332"/>
        <end position="351"/>
    </location>
</feature>
<dbReference type="GO" id="GO:0043190">
    <property type="term" value="C:ATP-binding cassette (ABC) transporter complex"/>
    <property type="evidence" value="ECO:0007669"/>
    <property type="project" value="InterPro"/>
</dbReference>
<proteinExistence type="inferred from homology"/>
<evidence type="ECO:0000256" key="2">
    <source>
        <dbReference type="ARBA" id="ARBA00004429"/>
    </source>
</evidence>
<comment type="function">
    <text evidence="1">Part of the ABC transporter complex LptBFG involved in the translocation of lipopolysaccharide (LPS) from the inner membrane to the outer membrane.</text>
</comment>
<organism evidence="13 14">
    <name type="scientific">Marinomonas hwangdonensis</name>
    <dbReference type="NCBI Taxonomy" id="1053647"/>
    <lineage>
        <taxon>Bacteria</taxon>
        <taxon>Pseudomonadati</taxon>
        <taxon>Pseudomonadota</taxon>
        <taxon>Gammaproteobacteria</taxon>
        <taxon>Oceanospirillales</taxon>
        <taxon>Oceanospirillaceae</taxon>
        <taxon>Marinomonas</taxon>
    </lineage>
</organism>
<evidence type="ECO:0000256" key="12">
    <source>
        <dbReference type="SAM" id="Phobius"/>
    </source>
</evidence>
<evidence type="ECO:0000256" key="5">
    <source>
        <dbReference type="ARBA" id="ARBA00022448"/>
    </source>
</evidence>
<sequence length="373" mass="41836">MRLFRYLAKEVLVSTIGVTLILLLVILSGRISSYLGRIAEGKMTFEFLFVILAYHIPSFVQMILPLAFFLSLLLAFGRLYIENEMSVLFSSGISKVKLAAYTLGIAFIISAVSATISFWVAPASEYRAAEASQAQNQLSAYDFLIPGRFEGSGQRTTYIENFTQVDGWMENIFISDVTRSNGNNIPTQVLAAYAEQIRISAEGNQNYLVFKNGTRYEGHPGSAEYRITHFDTYAVRMANQSISTIDEAFTKTTLALITSSDQLDKVELQWRISLVVMIPILAIIGLSLSQVNPRQGRFFKMLPAILLMILYIALLIWGRTGLEKGKLPMQLGLWWIHGVFALIAAALFLQYNQIFARRKARLPNHTDSDEPSL</sequence>
<evidence type="ECO:0000313" key="14">
    <source>
        <dbReference type="Proteomes" id="UP000280507"/>
    </source>
</evidence>
<evidence type="ECO:0000313" key="13">
    <source>
        <dbReference type="EMBL" id="RNF48711.1"/>
    </source>
</evidence>
<comment type="similarity">
    <text evidence="3">Belongs to the LptF/LptG family.</text>
</comment>
<feature type="transmembrane region" description="Helical" evidence="12">
    <location>
        <begin position="47"/>
        <end position="77"/>
    </location>
</feature>
<keyword evidence="6" id="KW-1003">Cell membrane</keyword>
<dbReference type="GO" id="GO:0055085">
    <property type="term" value="P:transmembrane transport"/>
    <property type="evidence" value="ECO:0007669"/>
    <property type="project" value="InterPro"/>
</dbReference>
<dbReference type="OrthoDB" id="9778062at2"/>
<evidence type="ECO:0000256" key="10">
    <source>
        <dbReference type="ARBA" id="ARBA00023136"/>
    </source>
</evidence>
<dbReference type="EMBL" id="RIZG01000011">
    <property type="protein sequence ID" value="RNF48711.1"/>
    <property type="molecule type" value="Genomic_DNA"/>
</dbReference>
<evidence type="ECO:0000256" key="6">
    <source>
        <dbReference type="ARBA" id="ARBA00022475"/>
    </source>
</evidence>
<comment type="subcellular location">
    <subcellularLocation>
        <location evidence="2">Cell inner membrane</location>
        <topology evidence="2">Multi-pass membrane protein</topology>
    </subcellularLocation>
</comment>
<name>A0A3M8PZG2_9GAMM</name>
<dbReference type="PANTHER" id="PTHR33529:SF7">
    <property type="entry name" value="LIPOPOLYSACCHARIDE EXPORT SYSTEM PERMEASE PROTEIN LPTF"/>
    <property type="match status" value="1"/>
</dbReference>
<feature type="transmembrane region" description="Helical" evidence="12">
    <location>
        <begin position="98"/>
        <end position="120"/>
    </location>
</feature>
<evidence type="ECO:0000256" key="7">
    <source>
        <dbReference type="ARBA" id="ARBA00022519"/>
    </source>
</evidence>
<keyword evidence="9 12" id="KW-1133">Transmembrane helix</keyword>
<dbReference type="InterPro" id="IPR005495">
    <property type="entry name" value="LptG/LptF_permease"/>
</dbReference>
<evidence type="ECO:0000256" key="3">
    <source>
        <dbReference type="ARBA" id="ARBA00007725"/>
    </source>
</evidence>
<dbReference type="AlphaFoldDB" id="A0A3M8PZG2"/>
<evidence type="ECO:0000256" key="8">
    <source>
        <dbReference type="ARBA" id="ARBA00022692"/>
    </source>
</evidence>
<keyword evidence="7" id="KW-0997">Cell inner membrane</keyword>
<feature type="transmembrane region" description="Helical" evidence="12">
    <location>
        <begin position="12"/>
        <end position="35"/>
    </location>
</feature>